<dbReference type="EMBL" id="CM047581">
    <property type="protein sequence ID" value="KAI9916166.1"/>
    <property type="molecule type" value="Genomic_DNA"/>
</dbReference>
<proteinExistence type="predicted"/>
<sequence length="92" mass="10321">MEWPKSPPRSKDKVYDSFPMSVTLERSGVINTKLEWSSAICFRGYMASPRIIDSIQKLKATFTAESNASILSEGTSTWNHTQVATNTMTVPY</sequence>
<evidence type="ECO:0000313" key="2">
    <source>
        <dbReference type="Proteomes" id="UP001163321"/>
    </source>
</evidence>
<name>A0ACC0WD01_9STRA</name>
<evidence type="ECO:0000313" key="1">
    <source>
        <dbReference type="EMBL" id="KAI9916166.1"/>
    </source>
</evidence>
<dbReference type="Proteomes" id="UP001163321">
    <property type="component" value="Chromosome 2"/>
</dbReference>
<protein>
    <submittedName>
        <fullName evidence="1">Uncharacterized protein</fullName>
    </submittedName>
</protein>
<comment type="caution">
    <text evidence="1">The sequence shown here is derived from an EMBL/GenBank/DDBJ whole genome shotgun (WGS) entry which is preliminary data.</text>
</comment>
<organism evidence="1 2">
    <name type="scientific">Peronosclerospora sorghi</name>
    <dbReference type="NCBI Taxonomy" id="230839"/>
    <lineage>
        <taxon>Eukaryota</taxon>
        <taxon>Sar</taxon>
        <taxon>Stramenopiles</taxon>
        <taxon>Oomycota</taxon>
        <taxon>Peronosporomycetes</taxon>
        <taxon>Peronosporales</taxon>
        <taxon>Peronosporaceae</taxon>
        <taxon>Peronosclerospora</taxon>
    </lineage>
</organism>
<gene>
    <name evidence="1" type="ORF">PsorP6_016722</name>
</gene>
<keyword evidence="2" id="KW-1185">Reference proteome</keyword>
<reference evidence="1 2" key="1">
    <citation type="journal article" date="2022" name="bioRxiv">
        <title>The genome of the oomycete Peronosclerospora sorghi, a cosmopolitan pathogen of maize and sorghum, is inflated with dispersed pseudogenes.</title>
        <authorList>
            <person name="Fletcher K."/>
            <person name="Martin F."/>
            <person name="Isakeit T."/>
            <person name="Cavanaugh K."/>
            <person name="Magill C."/>
            <person name="Michelmore R."/>
        </authorList>
    </citation>
    <scope>NUCLEOTIDE SEQUENCE [LARGE SCALE GENOMIC DNA]</scope>
    <source>
        <strain evidence="1">P6</strain>
    </source>
</reference>
<accession>A0ACC0WD01</accession>